<dbReference type="PANTHER" id="PTHR23117">
    <property type="entry name" value="GUANYLATE KINASE-RELATED"/>
    <property type="match status" value="1"/>
</dbReference>
<keyword evidence="3" id="KW-0808">Transferase</keyword>
<evidence type="ECO:0000256" key="2">
    <source>
        <dbReference type="ARBA" id="ARBA00005790"/>
    </source>
</evidence>
<dbReference type="Pfam" id="PF00625">
    <property type="entry name" value="Guanylate_kin"/>
    <property type="match status" value="1"/>
</dbReference>
<dbReference type="RefSeq" id="WP_283594971.1">
    <property type="nucleotide sequence ID" value="NZ_JAUDDW010000006.1"/>
</dbReference>
<evidence type="ECO:0000256" key="4">
    <source>
        <dbReference type="ARBA" id="ARBA00022777"/>
    </source>
</evidence>
<comment type="function">
    <text evidence="1">Essential for recycling GMP and indirectly, cGMP.</text>
</comment>
<evidence type="ECO:0000256" key="3">
    <source>
        <dbReference type="ARBA" id="ARBA00022679"/>
    </source>
</evidence>
<dbReference type="InterPro" id="IPR003593">
    <property type="entry name" value="AAA+_ATPase"/>
</dbReference>
<keyword evidence="4 7" id="KW-0418">Kinase</keyword>
<organism evidence="7 8">
    <name type="scientific">Limosilactobacillus pontis</name>
    <dbReference type="NCBI Taxonomy" id="35787"/>
    <lineage>
        <taxon>Bacteria</taxon>
        <taxon>Bacillati</taxon>
        <taxon>Bacillota</taxon>
        <taxon>Bacilli</taxon>
        <taxon>Lactobacillales</taxon>
        <taxon>Lactobacillaceae</taxon>
        <taxon>Limosilactobacillus</taxon>
    </lineage>
</organism>
<sequence length="193" mass="21507">MMNKKHVFIICGAAGSGKTTVANYLCEHHHMHRVITHTTRQPRPGEQDGVDYHFEDAASMARLHLLEKVTYDGAQYGSSYEGLQEGWQQGQDCVIVLDTAGARTYHQKLGDQAVIIFLTVSQLTVLAKRMTQRGDQHTAIESRLHSKEYRRDLNLPSELAGIAHVITNDQWAATCQQLDQLVGKILAAPGQKC</sequence>
<dbReference type="PROSITE" id="PS50052">
    <property type="entry name" value="GUANYLATE_KINASE_2"/>
    <property type="match status" value="1"/>
</dbReference>
<evidence type="ECO:0000256" key="1">
    <source>
        <dbReference type="ARBA" id="ARBA00003531"/>
    </source>
</evidence>
<name>A0ABT7UWR9_9LACO</name>
<dbReference type="InterPro" id="IPR027417">
    <property type="entry name" value="P-loop_NTPase"/>
</dbReference>
<gene>
    <name evidence="7" type="ORF">QUW44_02885</name>
</gene>
<evidence type="ECO:0000313" key="8">
    <source>
        <dbReference type="Proteomes" id="UP001529343"/>
    </source>
</evidence>
<dbReference type="SUPFAM" id="SSF52540">
    <property type="entry name" value="P-loop containing nucleoside triphosphate hydrolases"/>
    <property type="match status" value="1"/>
</dbReference>
<comment type="caution">
    <text evidence="7">The sequence shown here is derived from an EMBL/GenBank/DDBJ whole genome shotgun (WGS) entry which is preliminary data.</text>
</comment>
<dbReference type="InterPro" id="IPR008144">
    <property type="entry name" value="Guanylate_kin-like_dom"/>
</dbReference>
<comment type="similarity">
    <text evidence="2">Belongs to the guanylate kinase family.</text>
</comment>
<dbReference type="PANTHER" id="PTHR23117:SF13">
    <property type="entry name" value="GUANYLATE KINASE"/>
    <property type="match status" value="1"/>
</dbReference>
<evidence type="ECO:0000259" key="6">
    <source>
        <dbReference type="PROSITE" id="PS50052"/>
    </source>
</evidence>
<keyword evidence="8" id="KW-1185">Reference proteome</keyword>
<dbReference type="Gene3D" id="3.40.50.300">
    <property type="entry name" value="P-loop containing nucleotide triphosphate hydrolases"/>
    <property type="match status" value="1"/>
</dbReference>
<feature type="domain" description="Guanylate kinase-like" evidence="6">
    <location>
        <begin position="5"/>
        <end position="183"/>
    </location>
</feature>
<dbReference type="CDD" id="cd00071">
    <property type="entry name" value="GMPK"/>
    <property type="match status" value="1"/>
</dbReference>
<evidence type="ECO:0000313" key="7">
    <source>
        <dbReference type="EMBL" id="MDM8266119.1"/>
    </source>
</evidence>
<protein>
    <submittedName>
        <fullName evidence="7">Guanylate kinase</fullName>
    </submittedName>
</protein>
<evidence type="ECO:0000256" key="5">
    <source>
        <dbReference type="ARBA" id="ARBA00048594"/>
    </source>
</evidence>
<comment type="catalytic activity">
    <reaction evidence="5">
        <text>GMP + ATP = GDP + ADP</text>
        <dbReference type="Rhea" id="RHEA:20780"/>
        <dbReference type="ChEBI" id="CHEBI:30616"/>
        <dbReference type="ChEBI" id="CHEBI:58115"/>
        <dbReference type="ChEBI" id="CHEBI:58189"/>
        <dbReference type="ChEBI" id="CHEBI:456216"/>
        <dbReference type="EC" id="2.7.4.8"/>
    </reaction>
</comment>
<dbReference type="EMBL" id="JAUDDW010000006">
    <property type="protein sequence ID" value="MDM8266119.1"/>
    <property type="molecule type" value="Genomic_DNA"/>
</dbReference>
<dbReference type="GO" id="GO:0016301">
    <property type="term" value="F:kinase activity"/>
    <property type="evidence" value="ECO:0007669"/>
    <property type="project" value="UniProtKB-KW"/>
</dbReference>
<proteinExistence type="inferred from homology"/>
<reference evidence="8" key="1">
    <citation type="submission" date="2023-06" db="EMBL/GenBank/DDBJ databases">
        <title>Identification and characterization of horizontal gene transfer across gut microbiota members of farm animals based on homology search.</title>
        <authorList>
            <person name="Zeman M."/>
            <person name="Kubasova T."/>
            <person name="Jahodarova E."/>
            <person name="Nykrynova M."/>
            <person name="Rychlik I."/>
        </authorList>
    </citation>
    <scope>NUCLEOTIDE SEQUENCE [LARGE SCALE GENOMIC DNA]</scope>
    <source>
        <strain evidence="8">161_Gplus</strain>
    </source>
</reference>
<accession>A0ABT7UWR9</accession>
<dbReference type="Proteomes" id="UP001529343">
    <property type="component" value="Unassembled WGS sequence"/>
</dbReference>
<dbReference type="InterPro" id="IPR008145">
    <property type="entry name" value="GK/Ca_channel_bsu"/>
</dbReference>
<dbReference type="SMART" id="SM00072">
    <property type="entry name" value="GuKc"/>
    <property type="match status" value="1"/>
</dbReference>
<dbReference type="SMART" id="SM00382">
    <property type="entry name" value="AAA"/>
    <property type="match status" value="1"/>
</dbReference>